<dbReference type="Proteomes" id="UP000189660">
    <property type="component" value="Chromosome"/>
</dbReference>
<dbReference type="SMART" id="SM01130">
    <property type="entry name" value="DHDPS"/>
    <property type="match status" value="1"/>
</dbReference>
<dbReference type="AlphaFoldDB" id="A0A1U9MBR7"/>
<dbReference type="InterPro" id="IPR013785">
    <property type="entry name" value="Aldolase_TIM"/>
</dbReference>
<gene>
    <name evidence="5" type="ORF">BBC0178_012570</name>
</gene>
<comment type="similarity">
    <text evidence="1 3">Belongs to the DapA family.</text>
</comment>
<dbReference type="EC" id="4.3.3.7" evidence="5"/>
<dbReference type="InterPro" id="IPR002220">
    <property type="entry name" value="DapA-like"/>
</dbReference>
<organism evidence="5 6">
    <name type="scientific">Bartonella apihabitans</name>
    <dbReference type="NCBI Taxonomy" id="2750929"/>
    <lineage>
        <taxon>Bacteria</taxon>
        <taxon>Pseudomonadati</taxon>
        <taxon>Pseudomonadota</taxon>
        <taxon>Alphaproteobacteria</taxon>
        <taxon>Hyphomicrobiales</taxon>
        <taxon>Bartonellaceae</taxon>
        <taxon>Bartonella</taxon>
    </lineage>
</organism>
<dbReference type="Pfam" id="PF00701">
    <property type="entry name" value="DHDPS"/>
    <property type="match status" value="1"/>
</dbReference>
<evidence type="ECO:0000256" key="4">
    <source>
        <dbReference type="PIRSR" id="PIRSR001365-2"/>
    </source>
</evidence>
<dbReference type="CDD" id="cd00408">
    <property type="entry name" value="DHDPS-like"/>
    <property type="match status" value="1"/>
</dbReference>
<dbReference type="GO" id="GO:0008840">
    <property type="term" value="F:4-hydroxy-tetrahydrodipicolinate synthase activity"/>
    <property type="evidence" value="ECO:0007669"/>
    <property type="project" value="UniProtKB-EC"/>
</dbReference>
<evidence type="ECO:0000256" key="3">
    <source>
        <dbReference type="PIRNR" id="PIRNR001365"/>
    </source>
</evidence>
<dbReference type="PANTHER" id="PTHR12128">
    <property type="entry name" value="DIHYDRODIPICOLINATE SYNTHASE"/>
    <property type="match status" value="1"/>
</dbReference>
<protein>
    <submittedName>
        <fullName evidence="5">4-hydroxy-tetrahydrodipicolinate synthase</fullName>
        <ecNumber evidence="5">4.3.3.7</ecNumber>
    </submittedName>
</protein>
<dbReference type="SUPFAM" id="SSF51569">
    <property type="entry name" value="Aldolase"/>
    <property type="match status" value="1"/>
</dbReference>
<evidence type="ECO:0000313" key="5">
    <source>
        <dbReference type="EMBL" id="AQT42727.1"/>
    </source>
</evidence>
<feature type="binding site" evidence="4">
    <location>
        <position position="217"/>
    </location>
    <ligand>
        <name>pyruvate</name>
        <dbReference type="ChEBI" id="CHEBI:15361"/>
    </ligand>
</feature>
<dbReference type="EMBL" id="CP015820">
    <property type="protein sequence ID" value="AQT42727.1"/>
    <property type="molecule type" value="Genomic_DNA"/>
</dbReference>
<evidence type="ECO:0000256" key="2">
    <source>
        <dbReference type="ARBA" id="ARBA00023239"/>
    </source>
</evidence>
<evidence type="ECO:0000313" key="6">
    <source>
        <dbReference type="Proteomes" id="UP000189660"/>
    </source>
</evidence>
<dbReference type="PANTHER" id="PTHR12128:SF66">
    <property type="entry name" value="4-HYDROXY-2-OXOGLUTARATE ALDOLASE, MITOCHONDRIAL"/>
    <property type="match status" value="1"/>
</dbReference>
<dbReference type="OrthoDB" id="7250010at2"/>
<evidence type="ECO:0000256" key="1">
    <source>
        <dbReference type="ARBA" id="ARBA00007592"/>
    </source>
</evidence>
<dbReference type="Gene3D" id="3.20.20.70">
    <property type="entry name" value="Aldolase class I"/>
    <property type="match status" value="1"/>
</dbReference>
<keyword evidence="2 3" id="KW-0456">Lyase</keyword>
<dbReference type="GO" id="GO:0005829">
    <property type="term" value="C:cytosol"/>
    <property type="evidence" value="ECO:0007669"/>
    <property type="project" value="TreeGrafter"/>
</dbReference>
<proteinExistence type="inferred from homology"/>
<keyword evidence="6" id="KW-1185">Reference proteome</keyword>
<reference evidence="5 6" key="1">
    <citation type="submission" date="2016-11" db="EMBL/GenBank/DDBJ databases">
        <title>Comparative genomics of Bartonella apis.</title>
        <authorList>
            <person name="Engel P."/>
        </authorList>
    </citation>
    <scope>NUCLEOTIDE SEQUENCE [LARGE SCALE GENOMIC DNA]</scope>
    <source>
        <strain evidence="5 6">BBC0178</strain>
    </source>
</reference>
<dbReference type="KEGG" id="bapa:BBC0178_012570"/>
<dbReference type="RefSeq" id="WP_078039568.1">
    <property type="nucleotide sequence ID" value="NZ_CP015820.1"/>
</dbReference>
<sequence>MKVPRDNARYKGVFPVVPSIFDKSGNLDLDGQHRCLDFMIDCGCHGLCILANFSEQFLLSDNEREILTKDILEYVAGRVPVIVTTTHFSTKICAERSQQAEQFGASMVMIMPPYHGATLRVSGEQIFEFYKAISDAISIPIMIQDAPMSGTFLSVPLLVRMAKELENISYFKIETPQAANKLRQLIAEGGKYIEGPFDGEEGITLLSDLRAGAKGAMTGGGYVDGIRQVFDPFMEGNLEEAKNAYMRWLPLINLENRQGSFATAKILMKEGGIIHHDGLRAPLPPVSAEIRSEILEIAKQLDVLALRWAR</sequence>
<name>A0A1U9MBR7_9HYPH</name>
<dbReference type="PIRSF" id="PIRSF001365">
    <property type="entry name" value="DHDPS"/>
    <property type="match status" value="1"/>
</dbReference>
<accession>A0A1U9MBR7</accession>